<gene>
    <name evidence="3" type="ORF">QYG89_07245</name>
</gene>
<dbReference type="PROSITE" id="PS51352">
    <property type="entry name" value="THIOREDOXIN_2"/>
    <property type="match status" value="1"/>
</dbReference>
<dbReference type="Pfam" id="PF00578">
    <property type="entry name" value="AhpC-TSA"/>
    <property type="match status" value="1"/>
</dbReference>
<dbReference type="Gene3D" id="3.40.30.10">
    <property type="entry name" value="Glutaredoxin"/>
    <property type="match status" value="1"/>
</dbReference>
<evidence type="ECO:0000256" key="1">
    <source>
        <dbReference type="ARBA" id="ARBA00023157"/>
    </source>
</evidence>
<accession>A0ABW8I7M0</accession>
<protein>
    <submittedName>
        <fullName evidence="3">Redoxin domain-containing protein</fullName>
    </submittedName>
</protein>
<dbReference type="InterPro" id="IPR036249">
    <property type="entry name" value="Thioredoxin-like_sf"/>
</dbReference>
<dbReference type="PANTHER" id="PTHR42852:SF13">
    <property type="entry name" value="PROTEIN DIPZ"/>
    <property type="match status" value="1"/>
</dbReference>
<evidence type="ECO:0000313" key="3">
    <source>
        <dbReference type="EMBL" id="MFK2825482.1"/>
    </source>
</evidence>
<dbReference type="Proteomes" id="UP001619911">
    <property type="component" value="Unassembled WGS sequence"/>
</dbReference>
<dbReference type="EMBL" id="JAUIYO010000003">
    <property type="protein sequence ID" value="MFK2825482.1"/>
    <property type="molecule type" value="Genomic_DNA"/>
</dbReference>
<comment type="caution">
    <text evidence="3">The sequence shown here is derived from an EMBL/GenBank/DDBJ whole genome shotgun (WGS) entry which is preliminary data.</text>
</comment>
<reference evidence="3 4" key="1">
    <citation type="submission" date="2023-07" db="EMBL/GenBank/DDBJ databases">
        <title>Bacillus lucianemedeirus sp. nov, a new species isolated from an immunobiological production facility.</title>
        <authorList>
            <person name="Costa L.V."/>
            <person name="Miranda R.V.S.L."/>
            <person name="Brandao M.L.L."/>
            <person name="Reis C.M.F."/>
            <person name="Frazao A.M."/>
            <person name="Cruz F.V."/>
            <person name="Baio P.V.P."/>
            <person name="Veras J.F.C."/>
            <person name="Ramos J.N."/>
            <person name="Vieira V."/>
        </authorList>
    </citation>
    <scope>NUCLEOTIDE SEQUENCE [LARGE SCALE GENOMIC DNA]</scope>
    <source>
        <strain evidence="3 4">B190/17</strain>
    </source>
</reference>
<dbReference type="InterPro" id="IPR017937">
    <property type="entry name" value="Thioredoxin_CS"/>
</dbReference>
<dbReference type="InterPro" id="IPR013766">
    <property type="entry name" value="Thioredoxin_domain"/>
</dbReference>
<keyword evidence="4" id="KW-1185">Reference proteome</keyword>
<sequence length="193" mass="21618">MNKKWLGVALLMLLAGIAIVNIVKDRQEITEIENPGMKVVDQEVVSGEENGLGLGSRAPDFTLRTLEGKEVSLSDYQGKKVILNFWATWCPPCKAEMPHMQSFYEKEAEKGNVEILAVNLTSEDRGKEEVAKFAEQYGLTFPIPLDEDGTIGQRYQIATIPTTYILNTDGTIHQKIIGPMDEQMMRELVSELK</sequence>
<keyword evidence="1" id="KW-1015">Disulfide bond</keyword>
<evidence type="ECO:0000313" key="4">
    <source>
        <dbReference type="Proteomes" id="UP001619911"/>
    </source>
</evidence>
<proteinExistence type="predicted"/>
<dbReference type="SUPFAM" id="SSF52833">
    <property type="entry name" value="Thioredoxin-like"/>
    <property type="match status" value="1"/>
</dbReference>
<dbReference type="InterPro" id="IPR050553">
    <property type="entry name" value="Thioredoxin_ResA/DsbE_sf"/>
</dbReference>
<dbReference type="PROSITE" id="PS00194">
    <property type="entry name" value="THIOREDOXIN_1"/>
    <property type="match status" value="1"/>
</dbReference>
<dbReference type="InterPro" id="IPR000866">
    <property type="entry name" value="AhpC/TSA"/>
</dbReference>
<dbReference type="RefSeq" id="WP_404316080.1">
    <property type="nucleotide sequence ID" value="NZ_JAUIYO010000003.1"/>
</dbReference>
<evidence type="ECO:0000259" key="2">
    <source>
        <dbReference type="PROSITE" id="PS51352"/>
    </source>
</evidence>
<feature type="domain" description="Thioredoxin" evidence="2">
    <location>
        <begin position="52"/>
        <end position="193"/>
    </location>
</feature>
<dbReference type="PANTHER" id="PTHR42852">
    <property type="entry name" value="THIOL:DISULFIDE INTERCHANGE PROTEIN DSBE"/>
    <property type="match status" value="1"/>
</dbReference>
<dbReference type="CDD" id="cd02966">
    <property type="entry name" value="TlpA_like_family"/>
    <property type="match status" value="1"/>
</dbReference>
<name>A0ABW8I7M0_9BACI</name>
<organism evidence="3 4">
    <name type="scientific">Bacillus lumedeiriae</name>
    <dbReference type="NCBI Taxonomy" id="3058829"/>
    <lineage>
        <taxon>Bacteria</taxon>
        <taxon>Bacillati</taxon>
        <taxon>Bacillota</taxon>
        <taxon>Bacilli</taxon>
        <taxon>Bacillales</taxon>
        <taxon>Bacillaceae</taxon>
        <taxon>Bacillus</taxon>
    </lineage>
</organism>